<dbReference type="Gene3D" id="2.20.25.110">
    <property type="entry name" value="S-adenosyl-L-methionine-dependent methyltransferases"/>
    <property type="match status" value="1"/>
</dbReference>
<protein>
    <recommendedName>
        <fullName evidence="1">Methyltransferase domain-containing protein</fullName>
    </recommendedName>
</protein>
<accession>A0A645HCP1</accession>
<dbReference type="SUPFAM" id="SSF53335">
    <property type="entry name" value="S-adenosyl-L-methionine-dependent methyltransferases"/>
    <property type="match status" value="1"/>
</dbReference>
<dbReference type="InterPro" id="IPR029063">
    <property type="entry name" value="SAM-dependent_MTases_sf"/>
</dbReference>
<dbReference type="AlphaFoldDB" id="A0A645HCP1"/>
<gene>
    <name evidence="2" type="ORF">SDC9_184308</name>
</gene>
<evidence type="ECO:0000313" key="2">
    <source>
        <dbReference type="EMBL" id="MPN36797.1"/>
    </source>
</evidence>
<evidence type="ECO:0000259" key="1">
    <source>
        <dbReference type="Pfam" id="PF13649"/>
    </source>
</evidence>
<proteinExistence type="predicted"/>
<dbReference type="InterPro" id="IPR041698">
    <property type="entry name" value="Methyltransf_25"/>
</dbReference>
<dbReference type="Gene3D" id="3.40.50.150">
    <property type="entry name" value="Vaccinia Virus protein VP39"/>
    <property type="match status" value="1"/>
</dbReference>
<organism evidence="2">
    <name type="scientific">bioreactor metagenome</name>
    <dbReference type="NCBI Taxonomy" id="1076179"/>
    <lineage>
        <taxon>unclassified sequences</taxon>
        <taxon>metagenomes</taxon>
        <taxon>ecological metagenomes</taxon>
    </lineage>
</organism>
<name>A0A645HCP1_9ZZZZ</name>
<dbReference type="EMBL" id="VSSQ01091142">
    <property type="protein sequence ID" value="MPN36797.1"/>
    <property type="molecule type" value="Genomic_DNA"/>
</dbReference>
<feature type="domain" description="Methyltransferase" evidence="1">
    <location>
        <begin position="2"/>
        <end position="70"/>
    </location>
</feature>
<sequence length="190" mass="21718">MSGDMLELAMEKARNNGVRVPFVQQNICALRLHKPVDAITCTCDGVNYILHRAQVKNFFESAAKALRPKGLLLFDISSKYKFEHVLGGNVFAQEDDDTCCIWRSAYDEKARECQLDITCFIRENDSFRRFYETHIQRAYEIGELCELLGIAGYEILAVYGHLTCELPRAGCERIQFVARKRDISQRAIGI</sequence>
<reference evidence="2" key="1">
    <citation type="submission" date="2019-08" db="EMBL/GenBank/DDBJ databases">
        <authorList>
            <person name="Kucharzyk K."/>
            <person name="Murdoch R.W."/>
            <person name="Higgins S."/>
            <person name="Loffler F."/>
        </authorList>
    </citation>
    <scope>NUCLEOTIDE SEQUENCE</scope>
</reference>
<dbReference type="Pfam" id="PF13649">
    <property type="entry name" value="Methyltransf_25"/>
    <property type="match status" value="1"/>
</dbReference>
<comment type="caution">
    <text evidence="2">The sequence shown here is derived from an EMBL/GenBank/DDBJ whole genome shotgun (WGS) entry which is preliminary data.</text>
</comment>